<dbReference type="SUPFAM" id="SSF81423">
    <property type="entry name" value="Mitochondrial cytochrome c oxidase subunit VIIb"/>
    <property type="match status" value="1"/>
</dbReference>
<dbReference type="InterPro" id="IPR008433">
    <property type="entry name" value="Cyt_c_oxidase_suVIIB"/>
</dbReference>
<evidence type="ECO:0000256" key="8">
    <source>
        <dbReference type="ARBA" id="ARBA00023128"/>
    </source>
</evidence>
<evidence type="ECO:0000256" key="5">
    <source>
        <dbReference type="ARBA" id="ARBA00022792"/>
    </source>
</evidence>
<dbReference type="GO" id="GO:0006123">
    <property type="term" value="P:mitochondrial electron transport, cytochrome c to oxygen"/>
    <property type="evidence" value="ECO:0007669"/>
    <property type="project" value="InterPro"/>
</dbReference>
<evidence type="ECO:0000256" key="1">
    <source>
        <dbReference type="ARBA" id="ARBA00004434"/>
    </source>
</evidence>
<evidence type="ECO:0000256" key="9">
    <source>
        <dbReference type="ARBA" id="ARBA00023136"/>
    </source>
</evidence>
<accession>A0A8C5PE58</accession>
<keyword evidence="7" id="KW-1133">Transmembrane helix</keyword>
<keyword evidence="8" id="KW-0496">Mitochondrion</keyword>
<dbReference type="GO" id="GO:0005743">
    <property type="term" value="C:mitochondrial inner membrane"/>
    <property type="evidence" value="ECO:0007669"/>
    <property type="project" value="UniProtKB-SubCell"/>
</dbReference>
<comment type="subcellular location">
    <subcellularLocation>
        <location evidence="1">Mitochondrion inner membrane</location>
        <topology evidence="1">Single-pass membrane protein</topology>
    </subcellularLocation>
</comment>
<keyword evidence="6" id="KW-0809">Transit peptide</keyword>
<keyword evidence="5" id="KW-0999">Mitochondrion inner membrane</keyword>
<keyword evidence="9" id="KW-0472">Membrane</keyword>
<sequence length="160" mass="18408">MRKQTAVTLLSYRVGHVSACGIPSNREDTKILPANYNYREDRRHLRAAKRKRRVLDRISALSPSWFFNLHFSSRVRETEREMFPLVRSALSLTARGFQRSVSRQSHHRAEANFHDKYGNAILISGVAFCTSVWAYVITQTGIVWNLSPIGKVTPKAYKEE</sequence>
<evidence type="ECO:0000256" key="6">
    <source>
        <dbReference type="ARBA" id="ARBA00022946"/>
    </source>
</evidence>
<evidence type="ECO:0000313" key="12">
    <source>
        <dbReference type="Ensembl" id="ENSLLEP00000016472.1"/>
    </source>
</evidence>
<keyword evidence="13" id="KW-1185">Reference proteome</keyword>
<evidence type="ECO:0000256" key="11">
    <source>
        <dbReference type="ARBA" id="ARBA00041642"/>
    </source>
</evidence>
<evidence type="ECO:0000313" key="13">
    <source>
        <dbReference type="Proteomes" id="UP000694569"/>
    </source>
</evidence>
<reference evidence="12" key="2">
    <citation type="submission" date="2025-09" db="UniProtKB">
        <authorList>
            <consortium name="Ensembl"/>
        </authorList>
    </citation>
    <scope>IDENTIFICATION</scope>
</reference>
<evidence type="ECO:0000256" key="10">
    <source>
        <dbReference type="ARBA" id="ARBA00040623"/>
    </source>
</evidence>
<keyword evidence="4" id="KW-0812">Transmembrane</keyword>
<proteinExistence type="inferred from homology"/>
<name>A0A8C5PE58_9ANUR</name>
<dbReference type="Ensembl" id="ENSLLET00000017099.1">
    <property type="protein sequence ID" value="ENSLLEP00000016472.1"/>
    <property type="gene ID" value="ENSLLEG00000010487.1"/>
</dbReference>
<evidence type="ECO:0000256" key="2">
    <source>
        <dbReference type="ARBA" id="ARBA00004673"/>
    </source>
</evidence>
<evidence type="ECO:0000256" key="4">
    <source>
        <dbReference type="ARBA" id="ARBA00022692"/>
    </source>
</evidence>
<dbReference type="InterPro" id="IPR023272">
    <property type="entry name" value="Cyt_c_oxidase_suVIIB_dom_sf"/>
</dbReference>
<dbReference type="Proteomes" id="UP000694569">
    <property type="component" value="Unplaced"/>
</dbReference>
<comment type="pathway">
    <text evidence="2">Energy metabolism; oxidative phosphorylation.</text>
</comment>
<organism evidence="12 13">
    <name type="scientific">Leptobrachium leishanense</name>
    <name type="common">Leishan spiny toad</name>
    <dbReference type="NCBI Taxonomy" id="445787"/>
    <lineage>
        <taxon>Eukaryota</taxon>
        <taxon>Metazoa</taxon>
        <taxon>Chordata</taxon>
        <taxon>Craniata</taxon>
        <taxon>Vertebrata</taxon>
        <taxon>Euteleostomi</taxon>
        <taxon>Amphibia</taxon>
        <taxon>Batrachia</taxon>
        <taxon>Anura</taxon>
        <taxon>Pelobatoidea</taxon>
        <taxon>Megophryidae</taxon>
        <taxon>Leptobrachium</taxon>
    </lineage>
</organism>
<protein>
    <recommendedName>
        <fullName evidence="10">Cytochrome c oxidase subunit 7B, mitochondrial</fullName>
    </recommendedName>
    <alternativeName>
        <fullName evidence="11">Cytochrome c oxidase polypeptide VIIb</fullName>
    </alternativeName>
</protein>
<evidence type="ECO:0000256" key="3">
    <source>
        <dbReference type="ARBA" id="ARBA00007351"/>
    </source>
</evidence>
<comment type="similarity">
    <text evidence="3">Belongs to the cytochrome c oxidase VIIb family.</text>
</comment>
<dbReference type="AlphaFoldDB" id="A0A8C5PE58"/>
<dbReference type="FunFam" id="4.10.51.10:FF:000001">
    <property type="entry name" value="Cytochrome c oxidase subunit 7B, mitochondrial"/>
    <property type="match status" value="1"/>
</dbReference>
<dbReference type="UniPathway" id="UPA00705"/>
<dbReference type="Pfam" id="PF05392">
    <property type="entry name" value="COX7B"/>
    <property type="match status" value="1"/>
</dbReference>
<dbReference type="PANTHER" id="PTHR16716:SF0">
    <property type="entry name" value="CYTOCHROME C OXIDASE SUBUNIT 7B, MITOCHONDRIAL"/>
    <property type="match status" value="1"/>
</dbReference>
<dbReference type="CDD" id="cd01403">
    <property type="entry name" value="Cyt_c_Oxidase_VIIb"/>
    <property type="match status" value="1"/>
</dbReference>
<evidence type="ECO:0000256" key="7">
    <source>
        <dbReference type="ARBA" id="ARBA00022989"/>
    </source>
</evidence>
<dbReference type="OrthoDB" id="9937520at2759"/>
<reference evidence="12" key="1">
    <citation type="submission" date="2025-08" db="UniProtKB">
        <authorList>
            <consortium name="Ensembl"/>
        </authorList>
    </citation>
    <scope>IDENTIFICATION</scope>
</reference>
<dbReference type="Gene3D" id="4.10.51.10">
    <property type="entry name" value="Cytochrome C Oxidase, chain K"/>
    <property type="match status" value="1"/>
</dbReference>
<dbReference type="GO" id="GO:0045277">
    <property type="term" value="C:respiratory chain complex IV"/>
    <property type="evidence" value="ECO:0007669"/>
    <property type="project" value="TreeGrafter"/>
</dbReference>
<dbReference type="GeneTree" id="ENSGT00390000012178"/>
<dbReference type="PANTHER" id="PTHR16716">
    <property type="entry name" value="CYTOCHROME C OXIDASE SUBUNIT 7B, MITOCHONDRIAL"/>
    <property type="match status" value="1"/>
</dbReference>